<evidence type="ECO:0008006" key="6">
    <source>
        <dbReference type="Google" id="ProtNLM"/>
    </source>
</evidence>
<feature type="region of interest" description="Disordered" evidence="2">
    <location>
        <begin position="425"/>
        <end position="515"/>
    </location>
</feature>
<sequence length="515" mass="53266">MRSLTRRGTAVVAAVAVLGAGALPAVAGADPVDCGGGALIAVAGTNDVGANHLIGVKQRYTGKMANGTVNPHSPYRGDNAYRVIAPTYPTELWPVGTVAYDDDVRRGTVATAQAIAEYQAECPGKPVVVAGYSQGARVAGDVLNAVGTSTSTKTVDGVTYREVVGPDGESYWISADGLTGELYSDPRRDGPESGRGIEQTLLGVLPGLTMSGARAGGFGDVPVTSFCVEGDPICDLPDPLHDPIGAIDGLVGYFTKHGYYPWRMWRPVTDSGTWQCAADPAVVQAGAGVGYVECMIPAGSAISGVRRDAVNQVRAALGLPPRDVIDVLSLRPNLNGIFPHANLSDLQWLVTPVFTLLPELPNLGYGGYLPSVLLFQDLLNGVRDLNLPAVLQSLQGIAGSVVSIAAMPLRFVEHWVGEAVELVRDGSSSTTGTETLRFASDAPTAASEAPTPLMEPAPATIDPPVVTPQVEAPAVEAPAVEAPSVETPAVEAPGVEAPAGEVPSEDEAPLDEITA</sequence>
<keyword evidence="3" id="KW-0732">Signal</keyword>
<feature type="signal peptide" evidence="3">
    <location>
        <begin position="1"/>
        <end position="27"/>
    </location>
</feature>
<evidence type="ECO:0000313" key="5">
    <source>
        <dbReference type="Proteomes" id="UP001500822"/>
    </source>
</evidence>
<name>A0ABP8Z7W4_9ACTN</name>
<dbReference type="EMBL" id="BAABIE010000007">
    <property type="protein sequence ID" value="GAA4748863.1"/>
    <property type="molecule type" value="Genomic_DNA"/>
</dbReference>
<evidence type="ECO:0000313" key="4">
    <source>
        <dbReference type="EMBL" id="GAA4748863.1"/>
    </source>
</evidence>
<organism evidence="4 5">
    <name type="scientific">Gordonia alkaliphila</name>
    <dbReference type="NCBI Taxonomy" id="1053547"/>
    <lineage>
        <taxon>Bacteria</taxon>
        <taxon>Bacillati</taxon>
        <taxon>Actinomycetota</taxon>
        <taxon>Actinomycetes</taxon>
        <taxon>Mycobacteriales</taxon>
        <taxon>Gordoniaceae</taxon>
        <taxon>Gordonia</taxon>
    </lineage>
</organism>
<evidence type="ECO:0000256" key="2">
    <source>
        <dbReference type="SAM" id="MobiDB-lite"/>
    </source>
</evidence>
<keyword evidence="5" id="KW-1185">Reference proteome</keyword>
<dbReference type="InterPro" id="IPR000675">
    <property type="entry name" value="Cutinase/axe"/>
</dbReference>
<protein>
    <recommendedName>
        <fullName evidence="6">PE-PPE domain-containing protein</fullName>
    </recommendedName>
</protein>
<evidence type="ECO:0000256" key="3">
    <source>
        <dbReference type="SAM" id="SignalP"/>
    </source>
</evidence>
<dbReference type="Proteomes" id="UP001500822">
    <property type="component" value="Unassembled WGS sequence"/>
</dbReference>
<dbReference type="SUPFAM" id="SSF53474">
    <property type="entry name" value="alpha/beta-Hydrolases"/>
    <property type="match status" value="1"/>
</dbReference>
<comment type="caution">
    <text evidence="4">The sequence shown here is derived from an EMBL/GenBank/DDBJ whole genome shotgun (WGS) entry which is preliminary data.</text>
</comment>
<dbReference type="Pfam" id="PF01083">
    <property type="entry name" value="Cutinase"/>
    <property type="match status" value="1"/>
</dbReference>
<feature type="chain" id="PRO_5046493876" description="PE-PPE domain-containing protein" evidence="3">
    <location>
        <begin position="28"/>
        <end position="515"/>
    </location>
</feature>
<accession>A0ABP8Z7W4</accession>
<reference evidence="5" key="1">
    <citation type="journal article" date="2019" name="Int. J. Syst. Evol. Microbiol.">
        <title>The Global Catalogue of Microorganisms (GCM) 10K type strain sequencing project: providing services to taxonomists for standard genome sequencing and annotation.</title>
        <authorList>
            <consortium name="The Broad Institute Genomics Platform"/>
            <consortium name="The Broad Institute Genome Sequencing Center for Infectious Disease"/>
            <person name="Wu L."/>
            <person name="Ma J."/>
        </authorList>
    </citation>
    <scope>NUCLEOTIDE SEQUENCE [LARGE SCALE GENOMIC DNA]</scope>
    <source>
        <strain evidence="5">JCM 18077</strain>
    </source>
</reference>
<proteinExistence type="predicted"/>
<dbReference type="Gene3D" id="3.40.50.1820">
    <property type="entry name" value="alpha/beta hydrolase"/>
    <property type="match status" value="1"/>
</dbReference>
<dbReference type="SMART" id="SM01110">
    <property type="entry name" value="Cutinase"/>
    <property type="match status" value="1"/>
</dbReference>
<dbReference type="InterPro" id="IPR029058">
    <property type="entry name" value="AB_hydrolase_fold"/>
</dbReference>
<evidence type="ECO:0000256" key="1">
    <source>
        <dbReference type="ARBA" id="ARBA00022801"/>
    </source>
</evidence>
<gene>
    <name evidence="4" type="ORF">GCM10023217_18860</name>
</gene>
<feature type="compositionally biased region" description="Low complexity" evidence="2">
    <location>
        <begin position="463"/>
        <end position="502"/>
    </location>
</feature>
<feature type="compositionally biased region" description="Acidic residues" evidence="2">
    <location>
        <begin position="503"/>
        <end position="515"/>
    </location>
</feature>
<keyword evidence="1" id="KW-0378">Hydrolase</keyword>